<dbReference type="Proteomes" id="UP000831327">
    <property type="component" value="Chromosome"/>
</dbReference>
<feature type="region of interest" description="Disordered" evidence="1">
    <location>
        <begin position="926"/>
        <end position="974"/>
    </location>
</feature>
<proteinExistence type="predicted"/>
<protein>
    <submittedName>
        <fullName evidence="3">DNA methylase</fullName>
    </submittedName>
</protein>
<dbReference type="SUPFAM" id="SSF53335">
    <property type="entry name" value="S-adenosyl-L-methionine-dependent methyltransferases"/>
    <property type="match status" value="2"/>
</dbReference>
<keyword evidence="3" id="KW-0489">Methyltransferase</keyword>
<feature type="domain" description="DUF1156" evidence="2">
    <location>
        <begin position="9"/>
        <end position="61"/>
    </location>
</feature>
<sequence>MTKRLIETAFPLAEASAASLHEKNMRHGHISTLHLWPARRPLAASRAAIAAALLPDPGNDEARNELVRKLGGRLVKKTKAAGAGKEQAKLEAQGGILWWGSESGPDLAWFRDRIRAAHGGRAPRVLDPFAGGGAIPLEALRLGCEVEARDLNPVAWFILKCTLDYPQRIGGERRPLPSFALKDRALMDAFLKAHGFTGARLASAIARAAGEDPTTDMFQDPARPWLRADLGWHVRAWGGWVLDQARRALAARYPTYAEWTVPGAAGRICARPPVLLTPDTAGQVSAAALNAGMSPADLADARNPRWLATPTVAYLWARTVRCKSCRASIPLLKTRWLCKREGKRVRLAMEPNAARDGVTFRVESDVPLQGNSAAARRAADRALGGGTMSRAGAKCPCCPAQMTMEEIRFEGQAKRLGAVMTAVVVDGTRSKEYRDPTPHELAMAAVTDAELAEAFALIPFGMPNEPLPGKEAPGIRVPLYGLTKWSDLFVPRQLLALATLTRIVRTVKEAALEAGYPETWAEALWAYLALANDRQADFGSALATWTLLRETIRGTFGRFALPMVWDFTEVNPFSGVTGDYGGAVEWVGKVCSHLAAIPADGTRPAVTRGSAMAIEGQFDAVVTDPPYYDAIPYSDLMDFFYIWLRRALHGMSAETDAAFNEPLGPKWDHAAKDGELIDDSSRFGGDRAASKRNFEDGMAAVFRRCHAALKPDGVLVIVFANKSPDAWETLVGAIIRAGFVVDGSLPIQTERSARNRSINSAALSSSVWLVCRKRLATAKPGYDRPVLAAMRANITEQMRRFWDAHIRGPDFLWAATGPALEAYSRHPVVLREATTSGEKQAMPVDEFLREVRRLVVEFAVGRVLREDGSADEDAAALDDITSYYLLHRQSFGMADTPVGAAILYAMSCGLSDAELADRWEILARGKAKAPSGNGGESGDDVGEDDTDDAEGTDDNDADDAEEADESSGGGSTVRLRPWSARTRKALGLEGIGDRPVPLIDRLHRIMWLWKAGDVGKVDAYLAQSSLARDPLFAELVQAVIELARRDAKADELTLLEAISNHIQSRQGIAAARQSALF</sequence>
<name>A0ABN6P8Z2_9PROT</name>
<dbReference type="InterPro" id="IPR029063">
    <property type="entry name" value="SAM-dependent_MTases_sf"/>
</dbReference>
<dbReference type="GO" id="GO:0008168">
    <property type="term" value="F:methyltransferase activity"/>
    <property type="evidence" value="ECO:0007669"/>
    <property type="project" value="UniProtKB-KW"/>
</dbReference>
<accession>A0ABN6P8Z2</accession>
<dbReference type="InterPro" id="IPR002052">
    <property type="entry name" value="DNA_methylase_N6_adenine_CS"/>
</dbReference>
<dbReference type="Pfam" id="PF06634">
    <property type="entry name" value="DUF1156"/>
    <property type="match status" value="1"/>
</dbReference>
<dbReference type="Gene3D" id="3.40.50.150">
    <property type="entry name" value="Vaccinia Virus protein VP39"/>
    <property type="match status" value="1"/>
</dbReference>
<evidence type="ECO:0000313" key="3">
    <source>
        <dbReference type="EMBL" id="BDG74397.1"/>
    </source>
</evidence>
<dbReference type="PROSITE" id="PS00092">
    <property type="entry name" value="N6_MTASE"/>
    <property type="match status" value="1"/>
</dbReference>
<evidence type="ECO:0000313" key="4">
    <source>
        <dbReference type="Proteomes" id="UP000831327"/>
    </source>
</evidence>
<organism evidence="3 4">
    <name type="scientific">Roseomonas fluvialis</name>
    <dbReference type="NCBI Taxonomy" id="1750527"/>
    <lineage>
        <taxon>Bacteria</taxon>
        <taxon>Pseudomonadati</taxon>
        <taxon>Pseudomonadota</taxon>
        <taxon>Alphaproteobacteria</taxon>
        <taxon>Acetobacterales</taxon>
        <taxon>Roseomonadaceae</taxon>
        <taxon>Roseomonas</taxon>
    </lineage>
</organism>
<evidence type="ECO:0000259" key="2">
    <source>
        <dbReference type="Pfam" id="PF06634"/>
    </source>
</evidence>
<evidence type="ECO:0000256" key="1">
    <source>
        <dbReference type="SAM" id="MobiDB-lite"/>
    </source>
</evidence>
<dbReference type="RefSeq" id="WP_244408575.1">
    <property type="nucleotide sequence ID" value="NZ_AP025637.1"/>
</dbReference>
<dbReference type="InterPro" id="IPR009537">
    <property type="entry name" value="DUF1156"/>
</dbReference>
<dbReference type="GO" id="GO:0032259">
    <property type="term" value="P:methylation"/>
    <property type="evidence" value="ECO:0007669"/>
    <property type="project" value="UniProtKB-KW"/>
</dbReference>
<dbReference type="EMBL" id="AP025637">
    <property type="protein sequence ID" value="BDG74397.1"/>
    <property type="molecule type" value="Genomic_DNA"/>
</dbReference>
<reference evidence="3 4" key="1">
    <citation type="journal article" date="2016" name="Microbes Environ.">
        <title>Phylogenetically diverse aerobic anoxygenic phototrophic bacteria isolated from epilithic biofilms in Tama river, Japan.</title>
        <authorList>
            <person name="Hirose S."/>
            <person name="Matsuura K."/>
            <person name="Haruta S."/>
        </authorList>
    </citation>
    <scope>NUCLEOTIDE SEQUENCE [LARGE SCALE GENOMIC DNA]</scope>
    <source>
        <strain evidence="3 4">S08</strain>
    </source>
</reference>
<feature type="compositionally biased region" description="Acidic residues" evidence="1">
    <location>
        <begin position="937"/>
        <end position="965"/>
    </location>
</feature>
<keyword evidence="4" id="KW-1185">Reference proteome</keyword>
<gene>
    <name evidence="3" type="ORF">Rmf_43260</name>
</gene>
<keyword evidence="3" id="KW-0808">Transferase</keyword>